<evidence type="ECO:0000313" key="3">
    <source>
        <dbReference type="EMBL" id="QMV42836.1"/>
    </source>
</evidence>
<dbReference type="SUPFAM" id="SSF53850">
    <property type="entry name" value="Periplasmic binding protein-like II"/>
    <property type="match status" value="1"/>
</dbReference>
<dbReference type="InterPro" id="IPR006059">
    <property type="entry name" value="SBP"/>
</dbReference>
<accession>A0A7G5C0V2</accession>
<feature type="signal peptide" evidence="2">
    <location>
        <begin position="1"/>
        <end position="24"/>
    </location>
</feature>
<dbReference type="PANTHER" id="PTHR43649">
    <property type="entry name" value="ARABINOSE-BINDING PROTEIN-RELATED"/>
    <property type="match status" value="1"/>
</dbReference>
<dbReference type="EMBL" id="CP041969">
    <property type="protein sequence ID" value="QMV42836.1"/>
    <property type="molecule type" value="Genomic_DNA"/>
</dbReference>
<gene>
    <name evidence="3" type="ORF">FPL14_17810</name>
</gene>
<dbReference type="Proteomes" id="UP000515679">
    <property type="component" value="Chromosome"/>
</dbReference>
<evidence type="ECO:0000256" key="2">
    <source>
        <dbReference type="SAM" id="SignalP"/>
    </source>
</evidence>
<dbReference type="AlphaFoldDB" id="A0A7G5C0V2"/>
<dbReference type="Pfam" id="PF01547">
    <property type="entry name" value="SBP_bac_1"/>
    <property type="match status" value="1"/>
</dbReference>
<protein>
    <submittedName>
        <fullName evidence="3">Extracellular solute-binding protein</fullName>
    </submittedName>
</protein>
<dbReference type="KEGG" id="cchl:FPL14_17810"/>
<proteinExistence type="predicted"/>
<reference evidence="3 4" key="1">
    <citation type="submission" date="2019-07" db="EMBL/GenBank/DDBJ databases">
        <authorList>
            <person name="Kim J.K."/>
            <person name="Cheong H.-M."/>
            <person name="Choi Y."/>
            <person name="Hwang K.J."/>
            <person name="Lee S."/>
            <person name="Choi C."/>
        </authorList>
    </citation>
    <scope>NUCLEOTIDE SEQUENCE [LARGE SCALE GENOMIC DNA]</scope>
    <source>
        <strain evidence="3 4">KS 22</strain>
    </source>
</reference>
<organism evidence="3 4">
    <name type="scientific">Cohnella cholangitidis</name>
    <dbReference type="NCBI Taxonomy" id="2598458"/>
    <lineage>
        <taxon>Bacteria</taxon>
        <taxon>Bacillati</taxon>
        <taxon>Bacillota</taxon>
        <taxon>Bacilli</taxon>
        <taxon>Bacillales</taxon>
        <taxon>Paenibacillaceae</taxon>
        <taxon>Cohnella</taxon>
    </lineage>
</organism>
<feature type="region of interest" description="Disordered" evidence="1">
    <location>
        <begin position="27"/>
        <end position="58"/>
    </location>
</feature>
<evidence type="ECO:0000256" key="1">
    <source>
        <dbReference type="SAM" id="MobiDB-lite"/>
    </source>
</evidence>
<evidence type="ECO:0000313" key="4">
    <source>
        <dbReference type="Proteomes" id="UP000515679"/>
    </source>
</evidence>
<keyword evidence="4" id="KW-1185">Reference proteome</keyword>
<name>A0A7G5C0V2_9BACL</name>
<feature type="compositionally biased region" description="Low complexity" evidence="1">
    <location>
        <begin position="31"/>
        <end position="52"/>
    </location>
</feature>
<sequence length="456" mass="49978">MRKMKAIYLLLTVMLVALSLTACGGNKKENASPSSGASESASASSPAASPSAEPKKDPVTLTFLIPNTDDVTPYNKIFAEFQKQTGNKVEVQALPGGDYDNMLKTRFSTGDFPDVFLMQPGTKQYVKLRADETLYEWSKEAGVWDNIIESIAEFQKTPEGLAYGVPFGKTGQMGVFYNKDVFAKAGVEPPKNYADFIEIAQKIKAAGVTPFYEAVKEGWPTQIFYLSGWVSQVDQAVGAEGVQKLNVNGMKLSDIAELKDLFAKSKELKALDLFQKNALSGTYDEMQNEFGDGKVGMIFMLDGVLPQLEKKFGKEFLTDKVGFFPFPSATDAGTAMITPPNQLMVPSKAKHLEQAKELVKFMLSQESINTFYASQPGIPIFKGATSEMYPVQQTVQGFIDAGKSTVNVQNRLTASFLDLGKTLQNFHIDGDVDKAINEMAANYIKDGKSKRLTGFE</sequence>
<dbReference type="RefSeq" id="WP_182299062.1">
    <property type="nucleotide sequence ID" value="NZ_CP041969.1"/>
</dbReference>
<feature type="chain" id="PRO_5039182108" evidence="2">
    <location>
        <begin position="25"/>
        <end position="456"/>
    </location>
</feature>
<dbReference type="PROSITE" id="PS51257">
    <property type="entry name" value="PROKAR_LIPOPROTEIN"/>
    <property type="match status" value="1"/>
</dbReference>
<dbReference type="InterPro" id="IPR050490">
    <property type="entry name" value="Bact_solute-bd_prot1"/>
</dbReference>
<dbReference type="Gene3D" id="3.40.190.10">
    <property type="entry name" value="Periplasmic binding protein-like II"/>
    <property type="match status" value="2"/>
</dbReference>
<keyword evidence="2" id="KW-0732">Signal</keyword>